<feature type="region of interest" description="Disordered" evidence="1">
    <location>
        <begin position="1"/>
        <end position="29"/>
    </location>
</feature>
<dbReference type="Proteomes" id="UP001164746">
    <property type="component" value="Chromosome 5"/>
</dbReference>
<evidence type="ECO:0000256" key="1">
    <source>
        <dbReference type="SAM" id="MobiDB-lite"/>
    </source>
</evidence>
<dbReference type="EMBL" id="CP111016">
    <property type="protein sequence ID" value="WAR04868.1"/>
    <property type="molecule type" value="Genomic_DNA"/>
</dbReference>
<dbReference type="PANTHER" id="PTHR31393">
    <property type="entry name" value="C5ORF31"/>
    <property type="match status" value="1"/>
</dbReference>
<keyword evidence="4" id="KW-1185">Reference proteome</keyword>
<feature type="compositionally biased region" description="Basic and acidic residues" evidence="1">
    <location>
        <begin position="1"/>
        <end position="18"/>
    </location>
</feature>
<feature type="region of interest" description="Disordered" evidence="1">
    <location>
        <begin position="664"/>
        <end position="688"/>
    </location>
</feature>
<dbReference type="Pfam" id="PF15093">
    <property type="entry name" value="SPMIP4-like"/>
    <property type="match status" value="1"/>
</dbReference>
<dbReference type="InterPro" id="IPR027886">
    <property type="entry name" value="SPMIP4"/>
</dbReference>
<feature type="region of interest" description="Disordered" evidence="1">
    <location>
        <begin position="348"/>
        <end position="374"/>
    </location>
</feature>
<gene>
    <name evidence="2" type="ORF">MAR_020237</name>
    <name evidence="3" type="ORF">MAR_020247</name>
</gene>
<protein>
    <submittedName>
        <fullName evidence="3">CG031-like protein</fullName>
    </submittedName>
</protein>
<reference evidence="3" key="1">
    <citation type="submission" date="2022-11" db="EMBL/GenBank/DDBJ databases">
        <title>Centuries of genome instability and evolution in soft-shell clam transmissible cancer (bioRxiv).</title>
        <authorList>
            <person name="Hart S.F.M."/>
            <person name="Yonemitsu M.A."/>
            <person name="Giersch R.M."/>
            <person name="Beal B.F."/>
            <person name="Arriagada G."/>
            <person name="Davis B.W."/>
            <person name="Ostrander E.A."/>
            <person name="Goff S.P."/>
            <person name="Metzger M.J."/>
        </authorList>
    </citation>
    <scope>NUCLEOTIDE SEQUENCE</scope>
    <source>
        <strain evidence="3">MELC-2E11</strain>
        <tissue evidence="3">Siphon/mantle</tissue>
    </source>
</reference>
<organism evidence="3 4">
    <name type="scientific">Mya arenaria</name>
    <name type="common">Soft-shell clam</name>
    <dbReference type="NCBI Taxonomy" id="6604"/>
    <lineage>
        <taxon>Eukaryota</taxon>
        <taxon>Metazoa</taxon>
        <taxon>Spiralia</taxon>
        <taxon>Lophotrochozoa</taxon>
        <taxon>Mollusca</taxon>
        <taxon>Bivalvia</taxon>
        <taxon>Autobranchia</taxon>
        <taxon>Heteroconchia</taxon>
        <taxon>Euheterodonta</taxon>
        <taxon>Imparidentia</taxon>
        <taxon>Neoheterodontei</taxon>
        <taxon>Myida</taxon>
        <taxon>Myoidea</taxon>
        <taxon>Myidae</taxon>
        <taxon>Mya</taxon>
    </lineage>
</organism>
<feature type="compositionally biased region" description="Basic and acidic residues" evidence="1">
    <location>
        <begin position="348"/>
        <end position="357"/>
    </location>
</feature>
<evidence type="ECO:0000313" key="3">
    <source>
        <dbReference type="EMBL" id="WAR04878.1"/>
    </source>
</evidence>
<accession>A0ABY7E4E0</accession>
<proteinExistence type="predicted"/>
<name>A0ABY7E4E0_MYAAR</name>
<feature type="region of interest" description="Disordered" evidence="1">
    <location>
        <begin position="619"/>
        <end position="651"/>
    </location>
</feature>
<sequence>MTSLELFRKSDHVPKLPKEWGTGKYKEDDDLFLPKAPTWQYSGQPNEQFYRLTQLKLSNVRSNDELVPDPHESAMGPIMVNKTFPSEHPYSSHMPRAALFPRFDSDMDPKRGVAARGEKPISHEMPAKAYDVQIVHKTKGFGDRREIQSLPKNSEKEGLEWVGEHGFNQKVKVHNGRQDFYPIPPKIVAPNLQSREGDMKVSVRTATAMRNVERDQWQTTYDRQHTGLGPANPNKLDNHGDKTNFYSATGITDDNIYPRSINTFDPPRPFDGRISKMLIPKPPQLKTAAAANAPENPNYIRMKTLSEREEHRLLNGKEYASFPDDIAEKEKERWRELEKVAHADPNLKHLSDSKGIPERVPYIPAGRPGGPQATYLESTKRDQDKNFQEMEAQNRWKVLEAHSPGHDVTALNNKMALSGKTERPTTFYGHEGKYNEERAGLYKTSYSPERLAYNMNALDVSGPEIMNTRTSHMDALNLPTKLNQDMRDAFRYSRTFNYTQPNLAGDRREPIEHSIQHNDLKEFQKSILQPNVQTARVKVQEGETILKDSTMGGSYNTRKFLQEQEIGKFSRYEPNIVMSAENQNLHNVRKASSTKQKNVKFSDNVMVAKSLDSGILRLSSAPTRGSPRMVTTTKELLASDPGPKPPTDPIATTQYSSVQALYHPENDKEPEEKEENEQDGMPYDPNNLPRIKFTNIETQLSNETKNGETPFIAYSSTLQKKPCSSEPSSEYRNEFSSKGTNFIPSNLQHSLSFESAYKAQFPVHRIGYKDDRFSWQPGHGTPRPQTSLLDIQNSFEKTAVRRNFLGHFSESNPDLRQNITRGKKHNFWGINGQLIHG</sequence>
<evidence type="ECO:0000313" key="4">
    <source>
        <dbReference type="Proteomes" id="UP001164746"/>
    </source>
</evidence>
<dbReference type="EMBL" id="CP111016">
    <property type="protein sequence ID" value="WAR04878.1"/>
    <property type="molecule type" value="Genomic_DNA"/>
</dbReference>
<evidence type="ECO:0000313" key="2">
    <source>
        <dbReference type="EMBL" id="WAR04868.1"/>
    </source>
</evidence>
<dbReference type="PANTHER" id="PTHR31393:SF2">
    <property type="entry name" value="CHROMOSOME 7 OPEN READING FRAME 31"/>
    <property type="match status" value="1"/>
</dbReference>